<name>A0A9D1INY9_9FIRM</name>
<feature type="transmembrane region" description="Helical" evidence="5">
    <location>
        <begin position="118"/>
        <end position="143"/>
    </location>
</feature>
<accession>A0A9D1INY9</accession>
<keyword evidence="4 5" id="KW-0472">Membrane</keyword>
<feature type="transmembrane region" description="Helical" evidence="5">
    <location>
        <begin position="73"/>
        <end position="97"/>
    </location>
</feature>
<reference evidence="6" key="1">
    <citation type="submission" date="2020-10" db="EMBL/GenBank/DDBJ databases">
        <authorList>
            <person name="Gilroy R."/>
        </authorList>
    </citation>
    <scope>NUCLEOTIDE SEQUENCE</scope>
    <source>
        <strain evidence="6">CHK193-30670</strain>
    </source>
</reference>
<comment type="caution">
    <text evidence="6">The sequence shown here is derived from an EMBL/GenBank/DDBJ whole genome shotgun (WGS) entry which is preliminary data.</text>
</comment>
<evidence type="ECO:0000256" key="3">
    <source>
        <dbReference type="ARBA" id="ARBA00022989"/>
    </source>
</evidence>
<dbReference type="GO" id="GO:0009403">
    <property type="term" value="P:toxin biosynthetic process"/>
    <property type="evidence" value="ECO:0007669"/>
    <property type="project" value="InterPro"/>
</dbReference>
<sequence>MSIYDGLIILVLLFGIYLGYQRGIIKQVSDFAVLLITMIIASPLSKLLCKLLYPVLPFFNFTGDAKGIKSINLIVWRLIIYFLLIAIILLIVRRVFIKLKISAKIKESMVEAGIVSKILGIIMSVPLTVIVLYNVLIIINVPLINFDVAKESKVADFILEKTLIISSQNEDVYLSSNYARKQVFSKNNTDETYENINNKIINNMLKNNLTTKSVINKLEDKNKLLGTRYTIIDEIEDEAGVTNPTEYNKTRENTTEYKK</sequence>
<reference evidence="6" key="2">
    <citation type="journal article" date="2021" name="PeerJ">
        <title>Extensive microbial diversity within the chicken gut microbiome revealed by metagenomics and culture.</title>
        <authorList>
            <person name="Gilroy R."/>
            <person name="Ravi A."/>
            <person name="Getino M."/>
            <person name="Pursley I."/>
            <person name="Horton D.L."/>
            <person name="Alikhan N.F."/>
            <person name="Baker D."/>
            <person name="Gharbi K."/>
            <person name="Hall N."/>
            <person name="Watson M."/>
            <person name="Adriaenssens E.M."/>
            <person name="Foster-Nyarko E."/>
            <person name="Jarju S."/>
            <person name="Secka A."/>
            <person name="Antonio M."/>
            <person name="Oren A."/>
            <person name="Chaudhuri R.R."/>
            <person name="La Ragione R."/>
            <person name="Hildebrand F."/>
            <person name="Pallen M.J."/>
        </authorList>
    </citation>
    <scope>NUCLEOTIDE SEQUENCE</scope>
    <source>
        <strain evidence="6">CHK193-30670</strain>
    </source>
</reference>
<dbReference type="Pfam" id="PF02674">
    <property type="entry name" value="Colicin_V"/>
    <property type="match status" value="1"/>
</dbReference>
<dbReference type="Proteomes" id="UP000824074">
    <property type="component" value="Unassembled WGS sequence"/>
</dbReference>
<proteinExistence type="predicted"/>
<dbReference type="AlphaFoldDB" id="A0A9D1INY9"/>
<evidence type="ECO:0000256" key="4">
    <source>
        <dbReference type="ARBA" id="ARBA00023136"/>
    </source>
</evidence>
<feature type="transmembrane region" description="Helical" evidence="5">
    <location>
        <begin position="31"/>
        <end position="53"/>
    </location>
</feature>
<feature type="transmembrane region" description="Helical" evidence="5">
    <location>
        <begin position="6"/>
        <end position="24"/>
    </location>
</feature>
<evidence type="ECO:0000313" key="6">
    <source>
        <dbReference type="EMBL" id="HIU40081.1"/>
    </source>
</evidence>
<protein>
    <submittedName>
        <fullName evidence="6">CvpA family protein</fullName>
    </submittedName>
</protein>
<dbReference type="GO" id="GO:0016020">
    <property type="term" value="C:membrane"/>
    <property type="evidence" value="ECO:0007669"/>
    <property type="project" value="UniProtKB-SubCell"/>
</dbReference>
<evidence type="ECO:0000256" key="2">
    <source>
        <dbReference type="ARBA" id="ARBA00022692"/>
    </source>
</evidence>
<organism evidence="6 7">
    <name type="scientific">Candidatus Aphodocola excrementigallinarum</name>
    <dbReference type="NCBI Taxonomy" id="2840670"/>
    <lineage>
        <taxon>Bacteria</taxon>
        <taxon>Bacillati</taxon>
        <taxon>Bacillota</taxon>
        <taxon>Bacilli</taxon>
        <taxon>Candidatus Aphodocola</taxon>
    </lineage>
</organism>
<evidence type="ECO:0000256" key="1">
    <source>
        <dbReference type="ARBA" id="ARBA00004141"/>
    </source>
</evidence>
<gene>
    <name evidence="6" type="ORF">IAB68_02120</name>
</gene>
<dbReference type="EMBL" id="DVMT01000021">
    <property type="protein sequence ID" value="HIU40081.1"/>
    <property type="molecule type" value="Genomic_DNA"/>
</dbReference>
<comment type="subcellular location">
    <subcellularLocation>
        <location evidence="1">Membrane</location>
        <topology evidence="1">Multi-pass membrane protein</topology>
    </subcellularLocation>
</comment>
<evidence type="ECO:0000256" key="5">
    <source>
        <dbReference type="SAM" id="Phobius"/>
    </source>
</evidence>
<evidence type="ECO:0000313" key="7">
    <source>
        <dbReference type="Proteomes" id="UP000824074"/>
    </source>
</evidence>
<keyword evidence="3 5" id="KW-1133">Transmembrane helix</keyword>
<keyword evidence="2 5" id="KW-0812">Transmembrane</keyword>
<dbReference type="InterPro" id="IPR003825">
    <property type="entry name" value="Colicin-V_CvpA"/>
</dbReference>